<dbReference type="PANTHER" id="PTHR19278">
    <property type="entry name" value="OROTATE PHOSPHORIBOSYLTRANSFERASE"/>
    <property type="match status" value="1"/>
</dbReference>
<accession>A0A7J2THW4</accession>
<comment type="similarity">
    <text evidence="6">Belongs to the purine/pyrimidine phosphoribosyltransferase family. PyrE subfamily.</text>
</comment>
<comment type="catalytic activity">
    <reaction evidence="6">
        <text>orotidine 5'-phosphate + diphosphate = orotate + 5-phospho-alpha-D-ribose 1-diphosphate</text>
        <dbReference type="Rhea" id="RHEA:10380"/>
        <dbReference type="ChEBI" id="CHEBI:30839"/>
        <dbReference type="ChEBI" id="CHEBI:33019"/>
        <dbReference type="ChEBI" id="CHEBI:57538"/>
        <dbReference type="ChEBI" id="CHEBI:58017"/>
        <dbReference type="EC" id="2.4.2.10"/>
    </reaction>
</comment>
<feature type="binding site" evidence="6">
    <location>
        <position position="92"/>
    </location>
    <ligand>
        <name>5-phospho-alpha-D-ribose 1-diphosphate</name>
        <dbReference type="ChEBI" id="CHEBI:58017"/>
        <note>ligand shared between dimeric partners</note>
    </ligand>
</feature>
<dbReference type="GO" id="GO:0004588">
    <property type="term" value="F:orotate phosphoribosyltransferase activity"/>
    <property type="evidence" value="ECO:0007669"/>
    <property type="project" value="UniProtKB-UniRule"/>
</dbReference>
<dbReference type="InterPro" id="IPR000836">
    <property type="entry name" value="PRTase_dom"/>
</dbReference>
<dbReference type="Pfam" id="PF00156">
    <property type="entry name" value="Pribosyltran"/>
    <property type="match status" value="1"/>
</dbReference>
<evidence type="ECO:0000256" key="1">
    <source>
        <dbReference type="ARBA" id="ARBA00004889"/>
    </source>
</evidence>
<feature type="binding site" description="in other chain" evidence="6">
    <location>
        <begin position="114"/>
        <end position="122"/>
    </location>
    <ligand>
        <name>5-phospho-alpha-D-ribose 1-diphosphate</name>
        <dbReference type="ChEBI" id="CHEBI:58017"/>
        <note>ligand shared between dimeric partners</note>
    </ligand>
</feature>
<feature type="binding site" evidence="6">
    <location>
        <position position="118"/>
    </location>
    <ligand>
        <name>orotate</name>
        <dbReference type="ChEBI" id="CHEBI:30839"/>
    </ligand>
</feature>
<dbReference type="UniPathway" id="UPA00070">
    <property type="reaction ID" value="UER00119"/>
</dbReference>
<evidence type="ECO:0000256" key="3">
    <source>
        <dbReference type="ARBA" id="ARBA00022676"/>
    </source>
</evidence>
<keyword evidence="5 6" id="KW-0665">Pyrimidine biosynthesis</keyword>
<feature type="binding site" evidence="6">
    <location>
        <position position="94"/>
    </location>
    <ligand>
        <name>5-phospho-alpha-D-ribose 1-diphosphate</name>
        <dbReference type="ChEBI" id="CHEBI:58017"/>
        <note>ligand shared between dimeric partners</note>
    </ligand>
</feature>
<comment type="pathway">
    <text evidence="1 6">Pyrimidine metabolism; UMP biosynthesis via de novo pathway; UMP from orotate: step 1/2.</text>
</comment>
<comment type="cofactor">
    <cofactor evidence="6">
        <name>Mg(2+)</name>
        <dbReference type="ChEBI" id="CHEBI:18420"/>
    </cofactor>
</comment>
<protein>
    <recommendedName>
        <fullName evidence="2 6">Orotate phosphoribosyltransferase</fullName>
        <shortName evidence="6">OPRT</shortName>
        <shortName evidence="6">OPRTase</shortName>
        <ecNumber evidence="2 6">2.4.2.10</ecNumber>
    </recommendedName>
</protein>
<feature type="domain" description="Phosphoribosyltransferase" evidence="7">
    <location>
        <begin position="42"/>
        <end position="152"/>
    </location>
</feature>
<comment type="subunit">
    <text evidence="6">Homodimer.</text>
</comment>
<dbReference type="NCBIfam" id="TIGR00336">
    <property type="entry name" value="pyrE"/>
    <property type="match status" value="1"/>
</dbReference>
<evidence type="ECO:0000256" key="2">
    <source>
        <dbReference type="ARBA" id="ARBA00011971"/>
    </source>
</evidence>
<dbReference type="InterPro" id="IPR023031">
    <property type="entry name" value="OPRT"/>
</dbReference>
<organism evidence="8">
    <name type="scientific">Archaeoglobus fulgidus</name>
    <dbReference type="NCBI Taxonomy" id="2234"/>
    <lineage>
        <taxon>Archaea</taxon>
        <taxon>Methanobacteriati</taxon>
        <taxon>Methanobacteriota</taxon>
        <taxon>Archaeoglobi</taxon>
        <taxon>Archaeoglobales</taxon>
        <taxon>Archaeoglobaceae</taxon>
        <taxon>Archaeoglobus</taxon>
    </lineage>
</organism>
<dbReference type="GO" id="GO:0044205">
    <property type="term" value="P:'de novo' UMP biosynthetic process"/>
    <property type="evidence" value="ECO:0007669"/>
    <property type="project" value="UniProtKB-UniRule"/>
</dbReference>
<dbReference type="InterPro" id="IPR029057">
    <property type="entry name" value="PRTase-like"/>
</dbReference>
<keyword evidence="6" id="KW-0460">Magnesium</keyword>
<comment type="caution">
    <text evidence="8">The sequence shown here is derived from an EMBL/GenBank/DDBJ whole genome shotgun (WGS) entry which is preliminary data.</text>
</comment>
<keyword evidence="4 6" id="KW-0808">Transferase</keyword>
<dbReference type="SUPFAM" id="SSF53271">
    <property type="entry name" value="PRTase-like"/>
    <property type="match status" value="1"/>
</dbReference>
<feature type="binding site" evidence="6">
    <location>
        <position position="88"/>
    </location>
    <ligand>
        <name>5-phospho-alpha-D-ribose 1-diphosphate</name>
        <dbReference type="ChEBI" id="CHEBI:58017"/>
        <note>ligand shared between dimeric partners</note>
    </ligand>
</feature>
<dbReference type="GO" id="GO:0000287">
    <property type="term" value="F:magnesium ion binding"/>
    <property type="evidence" value="ECO:0007669"/>
    <property type="project" value="UniProtKB-UniRule"/>
</dbReference>
<name>A0A7J2THW4_ARCFL</name>
<dbReference type="AlphaFoldDB" id="A0A7J2THW4"/>
<proteinExistence type="inferred from homology"/>
<dbReference type="HAMAP" id="MF_01208">
    <property type="entry name" value="PyrE"/>
    <property type="match status" value="1"/>
</dbReference>
<feature type="binding site" description="in other chain" evidence="6">
    <location>
        <position position="89"/>
    </location>
    <ligand>
        <name>5-phospho-alpha-D-ribose 1-diphosphate</name>
        <dbReference type="ChEBI" id="CHEBI:58017"/>
        <note>ligand shared between dimeric partners</note>
    </ligand>
</feature>
<comment type="function">
    <text evidence="6">Catalyzes the transfer of a ribosyl phosphate group from 5-phosphoribose 1-diphosphate to orotate, leading to the formation of orotidine monophosphate (OMP).</text>
</comment>
<evidence type="ECO:0000256" key="5">
    <source>
        <dbReference type="ARBA" id="ARBA00022975"/>
    </source>
</evidence>
<dbReference type="PANTHER" id="PTHR19278:SF9">
    <property type="entry name" value="URIDINE 5'-MONOPHOSPHATE SYNTHASE"/>
    <property type="match status" value="1"/>
</dbReference>
<evidence type="ECO:0000256" key="6">
    <source>
        <dbReference type="HAMAP-Rule" id="MF_01208"/>
    </source>
</evidence>
<dbReference type="GO" id="GO:0019856">
    <property type="term" value="P:pyrimidine nucleobase biosynthetic process"/>
    <property type="evidence" value="ECO:0007669"/>
    <property type="project" value="TreeGrafter"/>
</dbReference>
<dbReference type="Gene3D" id="3.40.50.2020">
    <property type="match status" value="1"/>
</dbReference>
<reference evidence="8" key="1">
    <citation type="journal article" date="2020" name="mSystems">
        <title>Genome- and Community-Level Interaction Insights into Carbon Utilization and Element Cycling Functions of Hydrothermarchaeota in Hydrothermal Sediment.</title>
        <authorList>
            <person name="Zhou Z."/>
            <person name="Liu Y."/>
            <person name="Xu W."/>
            <person name="Pan J."/>
            <person name="Luo Z.H."/>
            <person name="Li M."/>
        </authorList>
    </citation>
    <scope>NUCLEOTIDE SEQUENCE [LARGE SCALE GENOMIC DNA]</scope>
    <source>
        <strain evidence="8">SpSt-26</strain>
    </source>
</reference>
<evidence type="ECO:0000313" key="8">
    <source>
        <dbReference type="EMBL" id="HEH34612.1"/>
    </source>
</evidence>
<evidence type="ECO:0000259" key="7">
    <source>
        <dbReference type="Pfam" id="PF00156"/>
    </source>
</evidence>
<feature type="binding site" evidence="6">
    <location>
        <position position="146"/>
    </location>
    <ligand>
        <name>orotate</name>
        <dbReference type="ChEBI" id="CHEBI:30839"/>
    </ligand>
</feature>
<gene>
    <name evidence="6" type="primary">pyrE</name>
    <name evidence="8" type="ORF">ENP88_00340</name>
</gene>
<dbReference type="EMBL" id="DSLA01000008">
    <property type="protein sequence ID" value="HEH34612.1"/>
    <property type="molecule type" value="Genomic_DNA"/>
</dbReference>
<dbReference type="InterPro" id="IPR004467">
    <property type="entry name" value="Or_phspho_trans_dom"/>
</dbReference>
<dbReference type="CDD" id="cd06223">
    <property type="entry name" value="PRTases_typeI"/>
    <property type="match status" value="1"/>
</dbReference>
<evidence type="ECO:0000256" key="4">
    <source>
        <dbReference type="ARBA" id="ARBA00022679"/>
    </source>
</evidence>
<dbReference type="EC" id="2.4.2.10" evidence="2 6"/>
<sequence length="174" mass="19307">MDELLKRFLEVGSLKFGDFVLSSGKRSNVYVDVKIASTFPDILEMIADAMAEKLKNVEFDRIACIELGGVPIATAVSLKMKKPLLIFRKEKKEHGLSEDMIGELKEGERVVVIEDVITTGKSALSVAKRVEEKGGKVVKILAVVDREEGDLKFESIIKLRDLIKVKNVLDSSKT</sequence>
<keyword evidence="3 6" id="KW-0328">Glycosyltransferase</keyword>